<organism evidence="2">
    <name type="scientific">Oryza sativa subsp. japonica</name>
    <name type="common">Rice</name>
    <dbReference type="NCBI Taxonomy" id="39947"/>
    <lineage>
        <taxon>Eukaryota</taxon>
        <taxon>Viridiplantae</taxon>
        <taxon>Streptophyta</taxon>
        <taxon>Embryophyta</taxon>
        <taxon>Tracheophyta</taxon>
        <taxon>Spermatophyta</taxon>
        <taxon>Magnoliopsida</taxon>
        <taxon>Liliopsida</taxon>
        <taxon>Poales</taxon>
        <taxon>Poaceae</taxon>
        <taxon>BOP clade</taxon>
        <taxon>Oryzoideae</taxon>
        <taxon>Oryzeae</taxon>
        <taxon>Oryzinae</taxon>
        <taxon>Oryza</taxon>
        <taxon>Oryza sativa</taxon>
    </lineage>
</organism>
<evidence type="ECO:0000256" key="1">
    <source>
        <dbReference type="SAM" id="MobiDB-lite"/>
    </source>
</evidence>
<accession>B9G558</accession>
<proteinExistence type="predicted"/>
<dbReference type="AlphaFoldDB" id="B9G558"/>
<name>B9G558_ORYSJ</name>
<feature type="region of interest" description="Disordered" evidence="1">
    <location>
        <begin position="64"/>
        <end position="84"/>
    </location>
</feature>
<reference evidence="2" key="1">
    <citation type="journal article" date="2005" name="PLoS Biol.">
        <title>The genomes of Oryza sativa: a history of duplications.</title>
        <authorList>
            <person name="Yu J."/>
            <person name="Wang J."/>
            <person name="Lin W."/>
            <person name="Li S."/>
            <person name="Li H."/>
            <person name="Zhou J."/>
            <person name="Ni P."/>
            <person name="Dong W."/>
            <person name="Hu S."/>
            <person name="Zeng C."/>
            <person name="Zhang J."/>
            <person name="Zhang Y."/>
            <person name="Li R."/>
            <person name="Xu Z."/>
            <person name="Li S."/>
            <person name="Li X."/>
            <person name="Zheng H."/>
            <person name="Cong L."/>
            <person name="Lin L."/>
            <person name="Yin J."/>
            <person name="Geng J."/>
            <person name="Li G."/>
            <person name="Shi J."/>
            <person name="Liu J."/>
            <person name="Lv H."/>
            <person name="Li J."/>
            <person name="Wang J."/>
            <person name="Deng Y."/>
            <person name="Ran L."/>
            <person name="Shi X."/>
            <person name="Wang X."/>
            <person name="Wu Q."/>
            <person name="Li C."/>
            <person name="Ren X."/>
            <person name="Wang J."/>
            <person name="Wang X."/>
            <person name="Li D."/>
            <person name="Liu D."/>
            <person name="Zhang X."/>
            <person name="Ji Z."/>
            <person name="Zhao W."/>
            <person name="Sun Y."/>
            <person name="Zhang Z."/>
            <person name="Bao J."/>
            <person name="Han Y."/>
            <person name="Dong L."/>
            <person name="Ji J."/>
            <person name="Chen P."/>
            <person name="Wu S."/>
            <person name="Liu J."/>
            <person name="Xiao Y."/>
            <person name="Bu D."/>
            <person name="Tan J."/>
            <person name="Yang L."/>
            <person name="Ye C."/>
            <person name="Zhang J."/>
            <person name="Xu J."/>
            <person name="Zhou Y."/>
            <person name="Yu Y."/>
            <person name="Zhang B."/>
            <person name="Zhuang S."/>
            <person name="Wei H."/>
            <person name="Liu B."/>
            <person name="Lei M."/>
            <person name="Yu H."/>
            <person name="Li Y."/>
            <person name="Xu H."/>
            <person name="Wei S."/>
            <person name="He X."/>
            <person name="Fang L."/>
            <person name="Zhang Z."/>
            <person name="Zhang Y."/>
            <person name="Huang X."/>
            <person name="Su Z."/>
            <person name="Tong W."/>
            <person name="Li J."/>
            <person name="Tong Z."/>
            <person name="Li S."/>
            <person name="Ye J."/>
            <person name="Wang L."/>
            <person name="Fang L."/>
            <person name="Lei T."/>
            <person name="Chen C."/>
            <person name="Chen H."/>
            <person name="Xu Z."/>
            <person name="Li H."/>
            <person name="Huang H."/>
            <person name="Zhang F."/>
            <person name="Xu H."/>
            <person name="Li N."/>
            <person name="Zhao C."/>
            <person name="Li S."/>
            <person name="Dong L."/>
            <person name="Huang Y."/>
            <person name="Li L."/>
            <person name="Xi Y."/>
            <person name="Qi Q."/>
            <person name="Li W."/>
            <person name="Zhang B."/>
            <person name="Hu W."/>
            <person name="Zhang Y."/>
            <person name="Tian X."/>
            <person name="Jiao Y."/>
            <person name="Liang X."/>
            <person name="Jin J."/>
            <person name="Gao L."/>
            <person name="Zheng W."/>
            <person name="Hao B."/>
            <person name="Liu S."/>
            <person name="Wang W."/>
            <person name="Yuan L."/>
            <person name="Cao M."/>
            <person name="McDermott J."/>
            <person name="Samudrala R."/>
            <person name="Wang J."/>
            <person name="Wong G.K."/>
            <person name="Yang H."/>
        </authorList>
    </citation>
    <scope>NUCLEOTIDE SEQUENCE [LARGE SCALE GENOMIC DNA]</scope>
</reference>
<reference evidence="2" key="2">
    <citation type="submission" date="2008-12" db="EMBL/GenBank/DDBJ databases">
        <title>Improved gene annotation of the rice (Oryza sativa) genomes.</title>
        <authorList>
            <person name="Wang J."/>
            <person name="Li R."/>
            <person name="Fan W."/>
            <person name="Huang Q."/>
            <person name="Zhang J."/>
            <person name="Zhou Y."/>
            <person name="Hu Y."/>
            <person name="Zi S."/>
            <person name="Li J."/>
            <person name="Ni P."/>
            <person name="Zheng H."/>
            <person name="Zhang Y."/>
            <person name="Zhao M."/>
            <person name="Hao Q."/>
            <person name="McDermott J."/>
            <person name="Samudrala R."/>
            <person name="Kristiansen K."/>
            <person name="Wong G.K.-S."/>
        </authorList>
    </citation>
    <scope>NUCLEOTIDE SEQUENCE</scope>
</reference>
<protein>
    <submittedName>
        <fullName evidence="2">Uncharacterized protein</fullName>
    </submittedName>
</protein>
<sequence>MREGVGRRRRGWEREGPGGGGGRVAGVEEGGVGGGGGVGAEAEREGELELVRLLGLLRPALAGGAPGGPGGGGGGGREVEGEVAGGGEGAAGALAAAAGLALEHGGVVGELGEEGLGGGAAAGDGGEVHGGGETLAVVVIGNFGGKCVGSGREGERLADGVVWLIVIASVVRSPVKLAPILSCVASQFLLNISLQDDVSEETREEKVIKHKPTIESKVILRFIGMPNYRITTLKEFLVKNQDALVEKVRLFSKDNVLVPAKLGSSLFQCCILHLIANHKMGVSWNGEFELTDWEISDDMVSLKKVHHGPLPDDSKVADLEKLVDLLAPFFLKKGSPLFFKQLKDDVTLTSRTLVSASDWEWFWDYLGSHVFYMPPVARLHLIKDLFVAIKTFKLTWVKPFSTVLLDFTEFGDWTIGPMSKTDGQESIYYKVFWHKVKPEDIDPKNPKYWPNYGDLLSFIRNLIEHLDEHKHEENITDIVDAELFASNSYQDFLPQFLQRVSSACLMQGKFKSSWDAFKGSGTKHTLKENNFTQNGHQNHTKQAGAGCLFEVTDVPLMQKAEK</sequence>
<dbReference type="Proteomes" id="UP000007752">
    <property type="component" value="Chromosome 9"/>
</dbReference>
<feature type="compositionally biased region" description="Basic and acidic residues" evidence="1">
    <location>
        <begin position="1"/>
        <end position="16"/>
    </location>
</feature>
<gene>
    <name evidence="2" type="ORF">OsJ_30384</name>
</gene>
<evidence type="ECO:0000313" key="2">
    <source>
        <dbReference type="EMBL" id="EEE70256.1"/>
    </source>
</evidence>
<dbReference type="EMBL" id="CM000146">
    <property type="protein sequence ID" value="EEE70256.1"/>
    <property type="molecule type" value="Genomic_DNA"/>
</dbReference>
<feature type="compositionally biased region" description="Gly residues" evidence="1">
    <location>
        <begin position="17"/>
        <end position="39"/>
    </location>
</feature>
<feature type="compositionally biased region" description="Gly residues" evidence="1">
    <location>
        <begin position="64"/>
        <end position="76"/>
    </location>
</feature>
<feature type="region of interest" description="Disordered" evidence="1">
    <location>
        <begin position="1"/>
        <end position="41"/>
    </location>
</feature>